<organism evidence="10 11">
    <name type="scientific">Geodermatophilus ruber</name>
    <dbReference type="NCBI Taxonomy" id="504800"/>
    <lineage>
        <taxon>Bacteria</taxon>
        <taxon>Bacillati</taxon>
        <taxon>Actinomycetota</taxon>
        <taxon>Actinomycetes</taxon>
        <taxon>Geodermatophilales</taxon>
        <taxon>Geodermatophilaceae</taxon>
        <taxon>Geodermatophilus</taxon>
    </lineage>
</organism>
<evidence type="ECO:0000259" key="9">
    <source>
        <dbReference type="PROSITE" id="PS51819"/>
    </source>
</evidence>
<dbReference type="InterPro" id="IPR000486">
    <property type="entry name" value="Xdiol_ring_cleave_dOase_1/2"/>
</dbReference>
<dbReference type="PANTHER" id="PTHR36113">
    <property type="entry name" value="LYASE, PUTATIVE-RELATED-RELATED"/>
    <property type="match status" value="1"/>
</dbReference>
<dbReference type="PROSITE" id="PS00082">
    <property type="entry name" value="EXTRADIOL_DIOXYGENAS"/>
    <property type="match status" value="1"/>
</dbReference>
<dbReference type="OrthoDB" id="6909416at2"/>
<evidence type="ECO:0000256" key="1">
    <source>
        <dbReference type="ARBA" id="ARBA00001954"/>
    </source>
</evidence>
<protein>
    <submittedName>
        <fullName evidence="10">3,4-dihydroxy-9,10-secoandrosta-1,3,5(10)-triene-9,17-dione 4,5-dioxygenase</fullName>
    </submittedName>
</protein>
<feature type="domain" description="VOC" evidence="9">
    <location>
        <begin position="6"/>
        <end position="123"/>
    </location>
</feature>
<dbReference type="CDD" id="cd07237">
    <property type="entry name" value="BphC1-RGP6_C_like"/>
    <property type="match status" value="1"/>
</dbReference>
<evidence type="ECO:0000256" key="5">
    <source>
        <dbReference type="ARBA" id="ARBA00022964"/>
    </source>
</evidence>
<dbReference type="RefSeq" id="WP_091326003.1">
    <property type="nucleotide sequence ID" value="NZ_FOSW01000009.1"/>
</dbReference>
<dbReference type="STRING" id="504800.SAMN04488085_10925"/>
<dbReference type="AlphaFoldDB" id="A0A1I4GI94"/>
<dbReference type="Gene3D" id="3.10.180.10">
    <property type="entry name" value="2,3-Dihydroxybiphenyl 1,2-Dioxygenase, domain 1"/>
    <property type="match status" value="2"/>
</dbReference>
<feature type="domain" description="VOC" evidence="9">
    <location>
        <begin position="145"/>
        <end position="263"/>
    </location>
</feature>
<evidence type="ECO:0000256" key="8">
    <source>
        <dbReference type="RuleBase" id="RU000683"/>
    </source>
</evidence>
<dbReference type="GO" id="GO:0051213">
    <property type="term" value="F:dioxygenase activity"/>
    <property type="evidence" value="ECO:0007669"/>
    <property type="project" value="UniProtKB-KW"/>
</dbReference>
<dbReference type="Pfam" id="PF00903">
    <property type="entry name" value="Glyoxalase"/>
    <property type="match status" value="1"/>
</dbReference>
<dbReference type="InterPro" id="IPR051332">
    <property type="entry name" value="Fosfomycin_Res_Enzymes"/>
</dbReference>
<dbReference type="CDD" id="cd07252">
    <property type="entry name" value="BphC1-RGP6_N_like"/>
    <property type="match status" value="1"/>
</dbReference>
<evidence type="ECO:0000313" key="11">
    <source>
        <dbReference type="Proteomes" id="UP000199152"/>
    </source>
</evidence>
<dbReference type="GO" id="GO:0008198">
    <property type="term" value="F:ferrous iron binding"/>
    <property type="evidence" value="ECO:0007669"/>
    <property type="project" value="InterPro"/>
</dbReference>
<evidence type="ECO:0000256" key="3">
    <source>
        <dbReference type="ARBA" id="ARBA00022723"/>
    </source>
</evidence>
<dbReference type="Pfam" id="PF22632">
    <property type="entry name" value="BphC_D1"/>
    <property type="match status" value="1"/>
</dbReference>
<comment type="similarity">
    <text evidence="2 8">Belongs to the extradiol ring-cleavage dioxygenase family.</text>
</comment>
<sequence length="302" mass="32917">MTSNVTALGYLVVRGPVEEWRRFGAEVLGIQEVASDHPGEAHFRTDERAYRIVVEDGPPSGPMSLQALGFETATEPQLRKLVDSLTAQGVEVTEDTELARRRKVRSLYVFRDFDGNRLEAYYGQAADHSAFVSPRGVRFVTGDLGVGHAFLFSADAEKAAAFYTDVLGFRLSDTIDLGIAEGIFLHCNPRHHSIAVASIPGPPPGLGHLMLEVESLEAVGRAFDTVKARGDAITMTLGEHTNDLMTSFYVNTPSGFQVEYGCNGRLIDDEKWTVSHYDAASIWGHQFQDIGAPPAPAEAAHV</sequence>
<dbReference type="InterPro" id="IPR029068">
    <property type="entry name" value="Glyas_Bleomycin-R_OHBP_Dase"/>
</dbReference>
<dbReference type="EMBL" id="FOSW01000009">
    <property type="protein sequence ID" value="SFL29758.1"/>
    <property type="molecule type" value="Genomic_DNA"/>
</dbReference>
<keyword evidence="6 8" id="KW-0560">Oxidoreductase</keyword>
<keyword evidence="3" id="KW-0479">Metal-binding</keyword>
<dbReference type="PROSITE" id="PS51819">
    <property type="entry name" value="VOC"/>
    <property type="match status" value="2"/>
</dbReference>
<accession>A0A1I4GI94</accession>
<evidence type="ECO:0000256" key="7">
    <source>
        <dbReference type="ARBA" id="ARBA00023004"/>
    </source>
</evidence>
<gene>
    <name evidence="10" type="ORF">SAMN04488085_10925</name>
</gene>
<dbReference type="InterPro" id="IPR037523">
    <property type="entry name" value="VOC_core"/>
</dbReference>
<keyword evidence="5 8" id="KW-0223">Dioxygenase</keyword>
<comment type="cofactor">
    <cofactor evidence="1 8">
        <name>Fe(2+)</name>
        <dbReference type="ChEBI" id="CHEBI:29033"/>
    </cofactor>
</comment>
<keyword evidence="7 8" id="KW-0408">Iron</keyword>
<name>A0A1I4GI94_9ACTN</name>
<dbReference type="Proteomes" id="UP000199152">
    <property type="component" value="Unassembled WGS sequence"/>
</dbReference>
<dbReference type="SUPFAM" id="SSF54593">
    <property type="entry name" value="Glyoxalase/Bleomycin resistance protein/Dihydroxybiphenyl dioxygenase"/>
    <property type="match status" value="2"/>
</dbReference>
<reference evidence="10 11" key="1">
    <citation type="submission" date="2016-10" db="EMBL/GenBank/DDBJ databases">
        <authorList>
            <person name="de Groot N.N."/>
        </authorList>
    </citation>
    <scope>NUCLEOTIDE SEQUENCE [LARGE SCALE GENOMIC DNA]</scope>
    <source>
        <strain evidence="10 11">DSM 45317</strain>
    </source>
</reference>
<dbReference type="InParanoid" id="A0A1I4GI94"/>
<dbReference type="InterPro" id="IPR004360">
    <property type="entry name" value="Glyas_Fos-R_dOase_dom"/>
</dbReference>
<keyword evidence="11" id="KW-1185">Reference proteome</keyword>
<evidence type="ECO:0000256" key="6">
    <source>
        <dbReference type="ARBA" id="ARBA00023002"/>
    </source>
</evidence>
<evidence type="ECO:0000256" key="2">
    <source>
        <dbReference type="ARBA" id="ARBA00008784"/>
    </source>
</evidence>
<evidence type="ECO:0000256" key="4">
    <source>
        <dbReference type="ARBA" id="ARBA00022797"/>
    </source>
</evidence>
<evidence type="ECO:0000313" key="10">
    <source>
        <dbReference type="EMBL" id="SFL29758.1"/>
    </source>
</evidence>
<proteinExistence type="inferred from homology"/>
<dbReference type="PANTHER" id="PTHR36113:SF6">
    <property type="entry name" value="FOSFOMYCIN RESISTANCE PROTEIN FOSX"/>
    <property type="match status" value="1"/>
</dbReference>
<keyword evidence="4 8" id="KW-0058">Aromatic hydrocarbons catabolism</keyword>